<feature type="compositionally biased region" description="Gly residues" evidence="1">
    <location>
        <begin position="29"/>
        <end position="40"/>
    </location>
</feature>
<accession>A0A6J4HFH9</accession>
<proteinExistence type="predicted"/>
<protein>
    <submittedName>
        <fullName evidence="2">Uncharacterized protein</fullName>
    </submittedName>
</protein>
<feature type="non-terminal residue" evidence="2">
    <location>
        <position position="1"/>
    </location>
</feature>
<gene>
    <name evidence="2" type="ORF">AVDCRST_MAG77-575</name>
</gene>
<organism evidence="2">
    <name type="scientific">uncultured Chloroflexota bacterium</name>
    <dbReference type="NCBI Taxonomy" id="166587"/>
    <lineage>
        <taxon>Bacteria</taxon>
        <taxon>Bacillati</taxon>
        <taxon>Chloroflexota</taxon>
        <taxon>environmental samples</taxon>
    </lineage>
</organism>
<dbReference type="AlphaFoldDB" id="A0A6J4HFH9"/>
<feature type="non-terminal residue" evidence="2">
    <location>
        <position position="99"/>
    </location>
</feature>
<evidence type="ECO:0000256" key="1">
    <source>
        <dbReference type="SAM" id="MobiDB-lite"/>
    </source>
</evidence>
<dbReference type="EMBL" id="CADCTC010000036">
    <property type="protein sequence ID" value="CAA9223030.1"/>
    <property type="molecule type" value="Genomic_DNA"/>
</dbReference>
<name>A0A6J4HFH9_9CHLR</name>
<feature type="region of interest" description="Disordered" evidence="1">
    <location>
        <begin position="1"/>
        <end position="40"/>
    </location>
</feature>
<evidence type="ECO:0000313" key="2">
    <source>
        <dbReference type="EMBL" id="CAA9223030.1"/>
    </source>
</evidence>
<reference evidence="2" key="1">
    <citation type="submission" date="2020-02" db="EMBL/GenBank/DDBJ databases">
        <authorList>
            <person name="Meier V. D."/>
        </authorList>
    </citation>
    <scope>NUCLEOTIDE SEQUENCE</scope>
    <source>
        <strain evidence="2">AVDCRST_MAG77</strain>
    </source>
</reference>
<sequence>AKDRRGGRNHYRHARAGDGVRLVRRAGQAPGGRAAGRGGGVGQGLGVGAGVARLHAGGHAGAAGVARYLPGLLRLAAAGDHRHRPCGTRPRSCAAASNV</sequence>